<proteinExistence type="predicted"/>
<keyword evidence="6" id="KW-1185">Reference proteome</keyword>
<feature type="binding site" evidence="3">
    <location>
        <position position="94"/>
    </location>
    <ligand>
        <name>substrate</name>
    </ligand>
</feature>
<dbReference type="Proteomes" id="UP000267342">
    <property type="component" value="Chromosome"/>
</dbReference>
<dbReference type="InterPro" id="IPR002701">
    <property type="entry name" value="CM_II_prokaryot"/>
</dbReference>
<name>A0A348HHB4_9GAMM</name>
<dbReference type="Pfam" id="PF01817">
    <property type="entry name" value="CM_2"/>
    <property type="match status" value="1"/>
</dbReference>
<protein>
    <recommendedName>
        <fullName evidence="1">chorismate mutase</fullName>
        <ecNumber evidence="1">5.4.99.5</ecNumber>
    </recommendedName>
</protein>
<dbReference type="PIRSF" id="PIRSF029775">
    <property type="entry name" value="Isochor_pyr_lyas"/>
    <property type="match status" value="1"/>
</dbReference>
<feature type="binding site" evidence="3">
    <location>
        <position position="18"/>
    </location>
    <ligand>
        <name>substrate</name>
    </ligand>
</feature>
<keyword evidence="2" id="KW-0413">Isomerase</keyword>
<dbReference type="KEGG" id="zpl:ZBT109_2284"/>
<evidence type="ECO:0000256" key="1">
    <source>
        <dbReference type="ARBA" id="ARBA00012404"/>
    </source>
</evidence>
<dbReference type="SMART" id="SM00830">
    <property type="entry name" value="CM_2"/>
    <property type="match status" value="1"/>
</dbReference>
<reference evidence="5 6" key="1">
    <citation type="submission" date="2018-09" db="EMBL/GenBank/DDBJ databases">
        <title>Zymobacter palmae IAM14233 (=T109) whole genome analysis.</title>
        <authorList>
            <person name="Yanase H."/>
        </authorList>
    </citation>
    <scope>NUCLEOTIDE SEQUENCE [LARGE SCALE GENOMIC DNA]</scope>
    <source>
        <strain evidence="5 6">IAM14233</strain>
    </source>
</reference>
<evidence type="ECO:0000313" key="5">
    <source>
        <dbReference type="EMBL" id="BBG31016.1"/>
    </source>
</evidence>
<feature type="binding site" evidence="3">
    <location>
        <position position="35"/>
    </location>
    <ligand>
        <name>substrate</name>
    </ligand>
</feature>
<evidence type="ECO:0000313" key="6">
    <source>
        <dbReference type="Proteomes" id="UP000267342"/>
    </source>
</evidence>
<evidence type="ECO:0000256" key="3">
    <source>
        <dbReference type="PIRSR" id="PIRSR029775-1"/>
    </source>
</evidence>
<dbReference type="PROSITE" id="PS51168">
    <property type="entry name" value="CHORISMATE_MUT_2"/>
    <property type="match status" value="1"/>
</dbReference>
<dbReference type="GO" id="GO:0016835">
    <property type="term" value="F:carbon-oxygen lyase activity"/>
    <property type="evidence" value="ECO:0007669"/>
    <property type="project" value="InterPro"/>
</dbReference>
<dbReference type="SUPFAM" id="SSF48600">
    <property type="entry name" value="Chorismate mutase II"/>
    <property type="match status" value="1"/>
</dbReference>
<sequence>MLMTHRSPDQCRDMQDIRTEIDTIDRQIIALLGQRIGYVQAAAAFKTSAASVRAEERVNAMLAVRRQWAEEEHLPPDLVEKVYRTLVEGFIQHEMTQWQKS</sequence>
<accession>A0A348HHB4</accession>
<dbReference type="EMBL" id="AP018933">
    <property type="protein sequence ID" value="BBG31016.1"/>
    <property type="molecule type" value="Genomic_DNA"/>
</dbReference>
<dbReference type="InterPro" id="IPR051331">
    <property type="entry name" value="Chorismate_mutase-related"/>
</dbReference>
<dbReference type="InterPro" id="IPR008241">
    <property type="entry name" value="Isochorismate_pyruvate-lyase"/>
</dbReference>
<dbReference type="EC" id="5.4.99.5" evidence="1"/>
<dbReference type="AlphaFoldDB" id="A0A348HHB4"/>
<organism evidence="5 6">
    <name type="scientific">Zymobacter palmae</name>
    <dbReference type="NCBI Taxonomy" id="33074"/>
    <lineage>
        <taxon>Bacteria</taxon>
        <taxon>Pseudomonadati</taxon>
        <taxon>Pseudomonadota</taxon>
        <taxon>Gammaproteobacteria</taxon>
        <taxon>Oceanospirillales</taxon>
        <taxon>Halomonadaceae</taxon>
        <taxon>Zymobacter group</taxon>
        <taxon>Zymobacter</taxon>
    </lineage>
</organism>
<dbReference type="PANTHER" id="PTHR38041">
    <property type="entry name" value="CHORISMATE MUTASE"/>
    <property type="match status" value="1"/>
</dbReference>
<dbReference type="GO" id="GO:0009697">
    <property type="term" value="P:salicylic acid biosynthetic process"/>
    <property type="evidence" value="ECO:0007669"/>
    <property type="project" value="InterPro"/>
</dbReference>
<dbReference type="InterPro" id="IPR036979">
    <property type="entry name" value="CM_dom_sf"/>
</dbReference>
<dbReference type="NCBIfam" id="NF005475">
    <property type="entry name" value="PRK07075.1"/>
    <property type="match status" value="1"/>
</dbReference>
<dbReference type="GO" id="GO:0004106">
    <property type="term" value="F:chorismate mutase activity"/>
    <property type="evidence" value="ECO:0007669"/>
    <property type="project" value="UniProtKB-EC"/>
</dbReference>
<evidence type="ECO:0000256" key="2">
    <source>
        <dbReference type="ARBA" id="ARBA00023235"/>
    </source>
</evidence>
<dbReference type="Gene3D" id="1.20.59.10">
    <property type="entry name" value="Chorismate mutase"/>
    <property type="match status" value="1"/>
</dbReference>
<dbReference type="GO" id="GO:0046417">
    <property type="term" value="P:chorismate metabolic process"/>
    <property type="evidence" value="ECO:0007669"/>
    <property type="project" value="InterPro"/>
</dbReference>
<dbReference type="InterPro" id="IPR036263">
    <property type="entry name" value="Chorismate_II_sf"/>
</dbReference>
<dbReference type="STRING" id="1123510.GCA_000620025_01255"/>
<dbReference type="PANTHER" id="PTHR38041:SF1">
    <property type="entry name" value="CHORISMATE MUTASE"/>
    <property type="match status" value="1"/>
</dbReference>
<feature type="binding site" evidence="3">
    <location>
        <position position="46"/>
    </location>
    <ligand>
        <name>substrate</name>
    </ligand>
</feature>
<feature type="domain" description="Chorismate mutase" evidence="4">
    <location>
        <begin position="8"/>
        <end position="98"/>
    </location>
</feature>
<gene>
    <name evidence="5" type="ORF">ZBT109_2284</name>
</gene>
<evidence type="ECO:0000259" key="4">
    <source>
        <dbReference type="PROSITE" id="PS51168"/>
    </source>
</evidence>